<dbReference type="AlphaFoldDB" id="A0A367KZ55"/>
<evidence type="ECO:0000313" key="1">
    <source>
        <dbReference type="EMBL" id="RCI07447.1"/>
    </source>
</evidence>
<dbReference type="Proteomes" id="UP000253664">
    <property type="component" value="Unassembled WGS sequence"/>
</dbReference>
<name>A0A367KZ55_9HYPO</name>
<protein>
    <submittedName>
        <fullName evidence="1">Uncharacterized protein</fullName>
    </submittedName>
</protein>
<sequence length="73" mass="7774">MESTTRFRGCIASANTPQHLQAGMSSLLSSSFIKPDLPCNICGAWIQGAFAVLDVTLAQEPQYPGTDAYAKVP</sequence>
<evidence type="ECO:0000313" key="2">
    <source>
        <dbReference type="Proteomes" id="UP000253664"/>
    </source>
</evidence>
<keyword evidence="2" id="KW-1185">Reference proteome</keyword>
<comment type="caution">
    <text evidence="1">The sequence shown here is derived from an EMBL/GenBank/DDBJ whole genome shotgun (WGS) entry which is preliminary data.</text>
</comment>
<proteinExistence type="predicted"/>
<dbReference type="EMBL" id="LKCN02000028">
    <property type="protein sequence ID" value="RCI07447.1"/>
    <property type="molecule type" value="Genomic_DNA"/>
</dbReference>
<dbReference type="STRING" id="1330021.A0A367KZ55"/>
<accession>A0A367KZ55</accession>
<gene>
    <name evidence="1" type="ORF">L249_4544</name>
</gene>
<dbReference type="OrthoDB" id="4919744at2759"/>
<organism evidence="1 2">
    <name type="scientific">Ophiocordyceps polyrhachis-furcata BCC 54312</name>
    <dbReference type="NCBI Taxonomy" id="1330021"/>
    <lineage>
        <taxon>Eukaryota</taxon>
        <taxon>Fungi</taxon>
        <taxon>Dikarya</taxon>
        <taxon>Ascomycota</taxon>
        <taxon>Pezizomycotina</taxon>
        <taxon>Sordariomycetes</taxon>
        <taxon>Hypocreomycetidae</taxon>
        <taxon>Hypocreales</taxon>
        <taxon>Ophiocordycipitaceae</taxon>
        <taxon>Ophiocordyceps</taxon>
    </lineage>
</organism>
<reference evidence="1 2" key="1">
    <citation type="journal article" date="2015" name="BMC Genomics">
        <title>Insights from the genome of Ophiocordyceps polyrhachis-furcata to pathogenicity and host specificity in insect fungi.</title>
        <authorList>
            <person name="Wichadakul D."/>
            <person name="Kobmoo N."/>
            <person name="Ingsriswang S."/>
            <person name="Tangphatsornruang S."/>
            <person name="Chantasingh D."/>
            <person name="Luangsa-ard J.J."/>
            <person name="Eurwilaichitr L."/>
        </authorList>
    </citation>
    <scope>NUCLEOTIDE SEQUENCE [LARGE SCALE GENOMIC DNA]</scope>
    <source>
        <strain evidence="1 2">BCC 54312</strain>
    </source>
</reference>